<sequence length="155" mass="18599">MKLYTLESVQFINKPIEDVFEFFSKAENLSIITPPRLGFKILTPTPIKMDTGQLIDYKIYLMGIPIHWRSLITDFESPHMFIDQQIKGPYTMWHHTHTFHEVDGRVEIKDRVVYSIPFSILGRILNYIWIRKDLQNIFNYRKKVIDKLFENDDYK</sequence>
<dbReference type="CDD" id="cd07820">
    <property type="entry name" value="SRPBCC_3"/>
    <property type="match status" value="1"/>
</dbReference>
<dbReference type="AlphaFoldDB" id="A0A382JVC0"/>
<organism evidence="1">
    <name type="scientific">marine metagenome</name>
    <dbReference type="NCBI Taxonomy" id="408172"/>
    <lineage>
        <taxon>unclassified sequences</taxon>
        <taxon>metagenomes</taxon>
        <taxon>ecological metagenomes</taxon>
    </lineage>
</organism>
<name>A0A382JVC0_9ZZZZ</name>
<dbReference type="EMBL" id="UINC01076492">
    <property type="protein sequence ID" value="SVC15719.1"/>
    <property type="molecule type" value="Genomic_DNA"/>
</dbReference>
<protein>
    <recommendedName>
        <fullName evidence="2">Coenzyme Q-binding protein COQ10 START domain-containing protein</fullName>
    </recommendedName>
</protein>
<dbReference type="SUPFAM" id="SSF55961">
    <property type="entry name" value="Bet v1-like"/>
    <property type="match status" value="1"/>
</dbReference>
<evidence type="ECO:0000313" key="1">
    <source>
        <dbReference type="EMBL" id="SVC15719.1"/>
    </source>
</evidence>
<proteinExistence type="predicted"/>
<evidence type="ECO:0008006" key="2">
    <source>
        <dbReference type="Google" id="ProtNLM"/>
    </source>
</evidence>
<feature type="non-terminal residue" evidence="1">
    <location>
        <position position="155"/>
    </location>
</feature>
<dbReference type="Gene3D" id="3.30.530.20">
    <property type="match status" value="1"/>
</dbReference>
<gene>
    <name evidence="1" type="ORF">METZ01_LOCUS268573</name>
</gene>
<dbReference type="InterPro" id="IPR023393">
    <property type="entry name" value="START-like_dom_sf"/>
</dbReference>
<accession>A0A382JVC0</accession>
<reference evidence="1" key="1">
    <citation type="submission" date="2018-05" db="EMBL/GenBank/DDBJ databases">
        <authorList>
            <person name="Lanie J.A."/>
            <person name="Ng W.-L."/>
            <person name="Kazmierczak K.M."/>
            <person name="Andrzejewski T.M."/>
            <person name="Davidsen T.M."/>
            <person name="Wayne K.J."/>
            <person name="Tettelin H."/>
            <person name="Glass J.I."/>
            <person name="Rusch D."/>
            <person name="Podicherti R."/>
            <person name="Tsui H.-C.T."/>
            <person name="Winkler M.E."/>
        </authorList>
    </citation>
    <scope>NUCLEOTIDE SEQUENCE</scope>
</reference>